<dbReference type="Proteomes" id="UP000193067">
    <property type="component" value="Unassembled WGS sequence"/>
</dbReference>
<proteinExistence type="predicted"/>
<keyword evidence="2" id="KW-1185">Reference proteome</keyword>
<evidence type="ECO:0000313" key="2">
    <source>
        <dbReference type="Proteomes" id="UP000193067"/>
    </source>
</evidence>
<name>A0A1Y2IXD0_TRAC3</name>
<dbReference type="OrthoDB" id="2757409at2759"/>
<dbReference type="AlphaFoldDB" id="A0A1Y2IXD0"/>
<reference evidence="1 2" key="1">
    <citation type="journal article" date="2015" name="Biotechnol. Biofuels">
        <title>Enhanced degradation of softwood versus hardwood by the white-rot fungus Pycnoporus coccineus.</title>
        <authorList>
            <person name="Couturier M."/>
            <person name="Navarro D."/>
            <person name="Chevret D."/>
            <person name="Henrissat B."/>
            <person name="Piumi F."/>
            <person name="Ruiz-Duenas F.J."/>
            <person name="Martinez A.T."/>
            <person name="Grigoriev I.V."/>
            <person name="Riley R."/>
            <person name="Lipzen A."/>
            <person name="Berrin J.G."/>
            <person name="Master E.R."/>
            <person name="Rosso M.N."/>
        </authorList>
    </citation>
    <scope>NUCLEOTIDE SEQUENCE [LARGE SCALE GENOMIC DNA]</scope>
    <source>
        <strain evidence="1 2">BRFM310</strain>
    </source>
</reference>
<gene>
    <name evidence="1" type="ORF">PYCCODRAFT_1178528</name>
</gene>
<evidence type="ECO:0000313" key="1">
    <source>
        <dbReference type="EMBL" id="OSD05810.1"/>
    </source>
</evidence>
<protein>
    <submittedName>
        <fullName evidence="1">Uncharacterized protein</fullName>
    </submittedName>
</protein>
<dbReference type="EMBL" id="KZ084092">
    <property type="protein sequence ID" value="OSD05810.1"/>
    <property type="molecule type" value="Genomic_DNA"/>
</dbReference>
<sequence>MAPLSFAKLFSQRDSRPSIYPVSSSVSNTPTTGSAFTAEMLEDDNLSWGRPSRDDCLVPALCQTVLRISPSLEAGFSCNPNISAADALSNPVDSRQEQYNNG</sequence>
<accession>A0A1Y2IXD0</accession>
<organism evidence="1 2">
    <name type="scientific">Trametes coccinea (strain BRFM310)</name>
    <name type="common">Pycnoporus coccineus</name>
    <dbReference type="NCBI Taxonomy" id="1353009"/>
    <lineage>
        <taxon>Eukaryota</taxon>
        <taxon>Fungi</taxon>
        <taxon>Dikarya</taxon>
        <taxon>Basidiomycota</taxon>
        <taxon>Agaricomycotina</taxon>
        <taxon>Agaricomycetes</taxon>
        <taxon>Polyporales</taxon>
        <taxon>Polyporaceae</taxon>
        <taxon>Trametes</taxon>
    </lineage>
</organism>